<accession>A0ABU0YLN9</accession>
<evidence type="ECO:0000256" key="1">
    <source>
        <dbReference type="SAM" id="SignalP"/>
    </source>
</evidence>
<dbReference type="RefSeq" id="WP_379955375.1">
    <property type="nucleotide sequence ID" value="NZ_JAUYVI010000003.1"/>
</dbReference>
<comment type="caution">
    <text evidence="2">The sequence shown here is derived from an EMBL/GenBank/DDBJ whole genome shotgun (WGS) entry which is preliminary data.</text>
</comment>
<dbReference type="EMBL" id="JAUYVI010000003">
    <property type="protein sequence ID" value="MDQ7247931.1"/>
    <property type="molecule type" value="Genomic_DNA"/>
</dbReference>
<evidence type="ECO:0000313" key="3">
    <source>
        <dbReference type="Proteomes" id="UP001230156"/>
    </source>
</evidence>
<proteinExistence type="predicted"/>
<gene>
    <name evidence="2" type="ORF">Q8A70_09650</name>
</gene>
<evidence type="ECO:0000313" key="2">
    <source>
        <dbReference type="EMBL" id="MDQ7247931.1"/>
    </source>
</evidence>
<keyword evidence="1" id="KW-0732">Signal</keyword>
<feature type="chain" id="PRO_5046235121" description="Lipoprotein" evidence="1">
    <location>
        <begin position="28"/>
        <end position="207"/>
    </location>
</feature>
<reference evidence="3" key="1">
    <citation type="submission" date="2023-08" db="EMBL/GenBank/DDBJ databases">
        <title>Rhodospirillaceae gen. nov., a novel taxon isolated from the Yangtze River Yuezi River estuary sludge.</title>
        <authorList>
            <person name="Ruan L."/>
        </authorList>
    </citation>
    <scope>NUCLEOTIDE SEQUENCE [LARGE SCALE GENOMIC DNA]</scope>
    <source>
        <strain evidence="3">R-7</strain>
    </source>
</reference>
<feature type="signal peptide" evidence="1">
    <location>
        <begin position="1"/>
        <end position="27"/>
    </location>
</feature>
<organism evidence="2 3">
    <name type="scientific">Dongia sedimenti</name>
    <dbReference type="NCBI Taxonomy" id="3064282"/>
    <lineage>
        <taxon>Bacteria</taxon>
        <taxon>Pseudomonadati</taxon>
        <taxon>Pseudomonadota</taxon>
        <taxon>Alphaproteobacteria</taxon>
        <taxon>Rhodospirillales</taxon>
        <taxon>Dongiaceae</taxon>
        <taxon>Dongia</taxon>
    </lineage>
</organism>
<name>A0ABU0YLN9_9PROT</name>
<sequence length="207" mass="21841">MKSSVLRAGLLSLALAFGLTACLSSDAPDLATEDLAEPAGFAGAYYATDFPEEKSTTAAIDGTMEAIGARTFRLTFSEGEHKDAPILVRLLRLNDGTLLGIGTDPDPTKPAVYAIVTRASDGGWVFRSVDFRSGSRDGTLRDALMRHGAKGVTFGTGDVELNEIKGSLTAANLRALFSDPDFTRALETSKGFRLSPKAPTGPDIALQ</sequence>
<evidence type="ECO:0008006" key="4">
    <source>
        <dbReference type="Google" id="ProtNLM"/>
    </source>
</evidence>
<keyword evidence="3" id="KW-1185">Reference proteome</keyword>
<dbReference type="PROSITE" id="PS51257">
    <property type="entry name" value="PROKAR_LIPOPROTEIN"/>
    <property type="match status" value="1"/>
</dbReference>
<dbReference type="Proteomes" id="UP001230156">
    <property type="component" value="Unassembled WGS sequence"/>
</dbReference>
<protein>
    <recommendedName>
        <fullName evidence="4">Lipoprotein</fullName>
    </recommendedName>
</protein>